<dbReference type="InterPro" id="IPR009210">
    <property type="entry name" value="ASCC1"/>
</dbReference>
<dbReference type="CDD" id="cd00105">
    <property type="entry name" value="KH-I"/>
    <property type="match status" value="1"/>
</dbReference>
<evidence type="ECO:0000313" key="4">
    <source>
        <dbReference type="EMBL" id="CAD6195852.1"/>
    </source>
</evidence>
<dbReference type="Gene3D" id="3.30.1370.10">
    <property type="entry name" value="K Homology domain, type 1"/>
    <property type="match status" value="1"/>
</dbReference>
<dbReference type="EMBL" id="CAJGYM010000061">
    <property type="protein sequence ID" value="CAD6195852.1"/>
    <property type="molecule type" value="Genomic_DNA"/>
</dbReference>
<dbReference type="GO" id="GO:0006307">
    <property type="term" value="P:DNA alkylation repair"/>
    <property type="evidence" value="ECO:0007669"/>
    <property type="project" value="InterPro"/>
</dbReference>
<sequence>MSFPLHPEKYLVGRCVFRRNPYSGGSKRVTESHDTPDLYAIVEVDETDDGPSCAVAPENIKKPKVEKNGESSKKTVGKPVTQMTPCSEDPRIVSNGAKWMAKIFVPNAFMGMFIGMHGQARRELEDSTNCRLKTPRRGSNEPVEITSFGGLDYVQRCMDRIELFNIEARKTARVTHFVAIPCNLPDVMTSFEAFRHIINGNEAYHETCKKPKLFTSKDKLHVTISVLWVFTDEDMAKVTLVLNDVRQELKKLFKFPLMAELKGIDIMNDDPHNAQVLFAKLEGENVQEVTNLVKQRLVEAGLARHESLDENVKIHVTLMNSRYIVQSSDLRKYHFDASKILENFKDYYFGPVQVNEICLCPLNSQTGKAQFYPKLSSRRECAGFFLGFSTEEEGSGLPILLYYKGLGGKASDGTRRGCFFHAAVAVLLVGLAETAEDLVLVDGGQPLKIQRRSPPRQKLKSRDLPVDDVIHAPVDNQRVFTKENFYINGMHPMRKEMKMYLEMLTDGKGSIQDIDSYFVTPPPRRTTILPRGEPMTSSSPTPVEPDVSRISNGSHDEDRHQLRLVTLPPTKPTTPPPYKHNSLRRRHILPAGSFEKPPSPPLLSTNQQSAPLLSPIPQPAPVLPPLSLTPQADPIGPTVRFPAQAWQVPPLQTPSAQPTPFGSLFDGSAVAPSPLAPPPNPFFPTPYVHQPTTPIVRNDSYNPFIPIPLGPLPQLPSLFQNNQPYDPRPPPPIEQPPAHRTPVRVGSFARSMQATPIPLLSSASYADNAYSQEKERELSEYLTNAELVKKPTPQIEYSVDSFATMQKPDEQPVPPSFFNAKTFVAKPASNVYAPRIAKPSENLKNFAKVHPQVVSSLQRPMVYRGHEIIKPKSNSTLPSTPYPWPSNPPPIVPIQASKFPGNGAISGLNPNAKLDLCCRKQRVSPVCQSLCNFDTFNDKTLMTAFLTNQCPGPQLGHAYECASSRADHTACCERTGVVAFQGGKCLPFCRTHVATPSNVLDYFVCLQVFESIKGCYRDHQLTHPNIFGD</sequence>
<protein>
    <recommendedName>
        <fullName evidence="3">K Homology domain-containing protein</fullName>
    </recommendedName>
</protein>
<proteinExistence type="predicted"/>
<dbReference type="Pfam" id="PF01682">
    <property type="entry name" value="DB"/>
    <property type="match status" value="1"/>
</dbReference>
<dbReference type="Pfam" id="PF10469">
    <property type="entry name" value="AKAP7_NLS"/>
    <property type="match status" value="1"/>
</dbReference>
<dbReference type="Gene3D" id="3.90.1140.10">
    <property type="entry name" value="Cyclic phosphodiesterase"/>
    <property type="match status" value="1"/>
</dbReference>
<evidence type="ECO:0000313" key="5">
    <source>
        <dbReference type="Proteomes" id="UP000835052"/>
    </source>
</evidence>
<dbReference type="AlphaFoldDB" id="A0A8S1HNJ9"/>
<evidence type="ECO:0000256" key="1">
    <source>
        <dbReference type="PROSITE-ProRule" id="PRU00117"/>
    </source>
</evidence>
<dbReference type="Proteomes" id="UP000835052">
    <property type="component" value="Unassembled WGS sequence"/>
</dbReference>
<name>A0A8S1HNJ9_9PELO</name>
<dbReference type="SMART" id="SM00322">
    <property type="entry name" value="KH"/>
    <property type="match status" value="1"/>
</dbReference>
<dbReference type="InterPro" id="IPR019510">
    <property type="entry name" value="AKAP7-like_phosphoesterase"/>
</dbReference>
<evidence type="ECO:0000256" key="2">
    <source>
        <dbReference type="SAM" id="MobiDB-lite"/>
    </source>
</evidence>
<dbReference type="InterPro" id="IPR004087">
    <property type="entry name" value="KH_dom"/>
</dbReference>
<keyword evidence="5" id="KW-1185">Reference proteome</keyword>
<evidence type="ECO:0000259" key="3">
    <source>
        <dbReference type="SMART" id="SM00322"/>
    </source>
</evidence>
<dbReference type="InterPro" id="IPR002602">
    <property type="entry name" value="DB"/>
</dbReference>
<feature type="compositionally biased region" description="Pro residues" evidence="2">
    <location>
        <begin position="726"/>
        <end position="735"/>
    </location>
</feature>
<feature type="domain" description="K Homology" evidence="3">
    <location>
        <begin position="97"/>
        <end position="166"/>
    </location>
</feature>
<organism evidence="4 5">
    <name type="scientific">Caenorhabditis auriculariae</name>
    <dbReference type="NCBI Taxonomy" id="2777116"/>
    <lineage>
        <taxon>Eukaryota</taxon>
        <taxon>Metazoa</taxon>
        <taxon>Ecdysozoa</taxon>
        <taxon>Nematoda</taxon>
        <taxon>Chromadorea</taxon>
        <taxon>Rhabditida</taxon>
        <taxon>Rhabditina</taxon>
        <taxon>Rhabditomorpha</taxon>
        <taxon>Rhabditoidea</taxon>
        <taxon>Rhabditidae</taxon>
        <taxon>Peloderinae</taxon>
        <taxon>Caenorhabditis</taxon>
    </lineage>
</organism>
<dbReference type="OrthoDB" id="5798149at2759"/>
<dbReference type="PROSITE" id="PS50084">
    <property type="entry name" value="KH_TYPE_1"/>
    <property type="match status" value="1"/>
</dbReference>
<dbReference type="InterPro" id="IPR004088">
    <property type="entry name" value="KH_dom_type_1"/>
</dbReference>
<feature type="region of interest" description="Disordered" evidence="2">
    <location>
        <begin position="719"/>
        <end position="741"/>
    </location>
</feature>
<dbReference type="PANTHER" id="PTHR13360">
    <property type="entry name" value="ACTIVATING SIGNAL COINTEGRATOR 1 COMPLEX SUBUNIT 1"/>
    <property type="match status" value="1"/>
</dbReference>
<dbReference type="PANTHER" id="PTHR13360:SF1">
    <property type="entry name" value="ACTIVATING SIGNAL COINTEGRATOR 1 COMPLEX SUBUNIT 1"/>
    <property type="match status" value="1"/>
</dbReference>
<dbReference type="SUPFAM" id="SSF54791">
    <property type="entry name" value="Eukaryotic type KH-domain (KH-domain type I)"/>
    <property type="match status" value="1"/>
</dbReference>
<feature type="region of interest" description="Disordered" evidence="2">
    <location>
        <begin position="519"/>
        <end position="556"/>
    </location>
</feature>
<feature type="region of interest" description="Disordered" evidence="2">
    <location>
        <begin position="65"/>
        <end position="88"/>
    </location>
</feature>
<reference evidence="4" key="1">
    <citation type="submission" date="2020-10" db="EMBL/GenBank/DDBJ databases">
        <authorList>
            <person name="Kikuchi T."/>
        </authorList>
    </citation>
    <scope>NUCLEOTIDE SEQUENCE</scope>
    <source>
        <strain evidence="4">NKZ352</strain>
    </source>
</reference>
<keyword evidence="1" id="KW-0694">RNA-binding</keyword>
<gene>
    <name evidence="4" type="ORF">CAUJ_LOCUS11770</name>
</gene>
<dbReference type="GO" id="GO:0005634">
    <property type="term" value="C:nucleus"/>
    <property type="evidence" value="ECO:0007669"/>
    <property type="project" value="TreeGrafter"/>
</dbReference>
<comment type="caution">
    <text evidence="4">The sequence shown here is derived from an EMBL/GenBank/DDBJ whole genome shotgun (WGS) entry which is preliminary data.</text>
</comment>
<dbReference type="Pfam" id="PF00013">
    <property type="entry name" value="KH_1"/>
    <property type="match status" value="1"/>
</dbReference>
<dbReference type="GO" id="GO:0003723">
    <property type="term" value="F:RNA binding"/>
    <property type="evidence" value="ECO:0007669"/>
    <property type="project" value="UniProtKB-UniRule"/>
</dbReference>
<accession>A0A8S1HNJ9</accession>
<dbReference type="GO" id="GO:0006355">
    <property type="term" value="P:regulation of DNA-templated transcription"/>
    <property type="evidence" value="ECO:0007669"/>
    <property type="project" value="TreeGrafter"/>
</dbReference>
<dbReference type="InterPro" id="IPR036612">
    <property type="entry name" value="KH_dom_type_1_sf"/>
</dbReference>